<dbReference type="InterPro" id="IPR032389">
    <property type="entry name" value="GspB_C"/>
</dbReference>
<evidence type="ECO:0000256" key="1">
    <source>
        <dbReference type="SAM" id="MobiDB-lite"/>
    </source>
</evidence>
<feature type="compositionally biased region" description="Low complexity" evidence="1">
    <location>
        <begin position="98"/>
        <end position="108"/>
    </location>
</feature>
<evidence type="ECO:0000256" key="2">
    <source>
        <dbReference type="SAM" id="Phobius"/>
    </source>
</evidence>
<feature type="region of interest" description="Disordered" evidence="1">
    <location>
        <begin position="87"/>
        <end position="108"/>
    </location>
</feature>
<sequence length="309" mass="31229">MSYILEALKKAQAERQLGSAPDIHAPAPVHAVPPAAVNRKPLLLGLSAGIVIAGVAGALAWRAQAPAGPAAQEGQVQARAQAPVLAPAATPAAPPATTPAATPAAPAVEPVPAATPALAPVPAPAPAAAPVPAAARTPVAAPSRGAEPAPPRPAPAPAPAPVPAVASRPVPAAQVPPAVVAPPRTPAPAARDVAASSSPSAPARDAIPAAVYLPAPSRAPDPAPVARAPEPAEEHLRTFQQLPDALQREIPRVSVGGYIYSPNPADRLLLVDKMLRREGEELAPGLVLERLMPKYAVMNYRGNRYRVGY</sequence>
<reference evidence="5" key="1">
    <citation type="journal article" date="2019" name="Int. J. Syst. Evol. Microbiol.">
        <title>The Global Catalogue of Microorganisms (GCM) 10K type strain sequencing project: providing services to taxonomists for standard genome sequencing and annotation.</title>
        <authorList>
            <consortium name="The Broad Institute Genomics Platform"/>
            <consortium name="The Broad Institute Genome Sequencing Center for Infectious Disease"/>
            <person name="Wu L."/>
            <person name="Ma J."/>
        </authorList>
    </citation>
    <scope>NUCLEOTIDE SEQUENCE [LARGE SCALE GENOMIC DNA]</scope>
    <source>
        <strain evidence="5">CCM 7480</strain>
    </source>
</reference>
<evidence type="ECO:0000313" key="4">
    <source>
        <dbReference type="EMBL" id="MFC3456710.1"/>
    </source>
</evidence>
<organism evidence="4 5">
    <name type="scientific">Massilia haematophila</name>
    <dbReference type="NCBI Taxonomy" id="457923"/>
    <lineage>
        <taxon>Bacteria</taxon>
        <taxon>Pseudomonadati</taxon>
        <taxon>Pseudomonadota</taxon>
        <taxon>Betaproteobacteria</taxon>
        <taxon>Burkholderiales</taxon>
        <taxon>Oxalobacteraceae</taxon>
        <taxon>Telluria group</taxon>
        <taxon>Massilia</taxon>
    </lineage>
</organism>
<evidence type="ECO:0000259" key="3">
    <source>
        <dbReference type="Pfam" id="PF16537"/>
    </source>
</evidence>
<dbReference type="RefSeq" id="WP_379732780.1">
    <property type="nucleotide sequence ID" value="NZ_JBHRVV010000001.1"/>
</dbReference>
<feature type="compositionally biased region" description="Low complexity" evidence="1">
    <location>
        <begin position="187"/>
        <end position="202"/>
    </location>
</feature>
<accession>A0ABV7PC33</accession>
<comment type="caution">
    <text evidence="4">The sequence shown here is derived from an EMBL/GenBank/DDBJ whole genome shotgun (WGS) entry which is preliminary data.</text>
</comment>
<dbReference type="Proteomes" id="UP001595665">
    <property type="component" value="Unassembled WGS sequence"/>
</dbReference>
<feature type="domain" description="Type II secretion system protein GspB C-terminal" evidence="3">
    <location>
        <begin position="250"/>
        <end position="307"/>
    </location>
</feature>
<gene>
    <name evidence="4" type="ORF">ACFOPH_00385</name>
</gene>
<keyword evidence="2" id="KW-0472">Membrane</keyword>
<feature type="region of interest" description="Disordered" evidence="1">
    <location>
        <begin position="136"/>
        <end position="202"/>
    </location>
</feature>
<feature type="compositionally biased region" description="Low complexity" evidence="1">
    <location>
        <begin position="136"/>
        <end position="147"/>
    </location>
</feature>
<dbReference type="Pfam" id="PF16537">
    <property type="entry name" value="T2SSB"/>
    <property type="match status" value="1"/>
</dbReference>
<keyword evidence="2" id="KW-0812">Transmembrane</keyword>
<proteinExistence type="predicted"/>
<feature type="compositionally biased region" description="Low complexity" evidence="1">
    <location>
        <begin position="163"/>
        <end position="178"/>
    </location>
</feature>
<protein>
    <submittedName>
        <fullName evidence="4">General secretion pathway protein GspB</fullName>
    </submittedName>
</protein>
<keyword evidence="5" id="KW-1185">Reference proteome</keyword>
<feature type="transmembrane region" description="Helical" evidence="2">
    <location>
        <begin position="42"/>
        <end position="61"/>
    </location>
</feature>
<evidence type="ECO:0000313" key="5">
    <source>
        <dbReference type="Proteomes" id="UP001595665"/>
    </source>
</evidence>
<feature type="compositionally biased region" description="Pro residues" evidence="1">
    <location>
        <begin position="148"/>
        <end position="162"/>
    </location>
</feature>
<name>A0ABV7PC33_9BURK</name>
<dbReference type="EMBL" id="JBHRVV010000001">
    <property type="protein sequence ID" value="MFC3456710.1"/>
    <property type="molecule type" value="Genomic_DNA"/>
</dbReference>
<keyword evidence="2" id="KW-1133">Transmembrane helix</keyword>